<dbReference type="InterPro" id="IPR036509">
    <property type="entry name" value="Met_Sox_Rdtase_MsrA_sf"/>
</dbReference>
<dbReference type="Gene3D" id="3.30.1060.10">
    <property type="entry name" value="Peptide methionine sulphoxide reductase MsrA"/>
    <property type="match status" value="1"/>
</dbReference>
<dbReference type="PROSITE" id="PS51790">
    <property type="entry name" value="MSRB"/>
    <property type="match status" value="1"/>
</dbReference>
<evidence type="ECO:0000313" key="13">
    <source>
        <dbReference type="Proteomes" id="UP000183028"/>
    </source>
</evidence>
<evidence type="ECO:0000256" key="7">
    <source>
        <dbReference type="ARBA" id="ARBA00048488"/>
    </source>
</evidence>
<dbReference type="eggNOG" id="COG0229">
    <property type="taxonomic scope" value="Bacteria"/>
</dbReference>
<dbReference type="Pfam" id="PF01641">
    <property type="entry name" value="SelR"/>
    <property type="match status" value="1"/>
</dbReference>
<comment type="similarity">
    <text evidence="2">In the N-terminal section; belongs to the MsrA Met sulfoxide reductase family.</text>
</comment>
<evidence type="ECO:0000256" key="1">
    <source>
        <dbReference type="ARBA" id="ARBA00008076"/>
    </source>
</evidence>
<comment type="caution">
    <text evidence="9">Lacks conserved residue(s) required for the propagation of feature annotation.</text>
</comment>
<keyword evidence="13" id="KW-1185">Reference proteome</keyword>
<comment type="similarity">
    <text evidence="9">Belongs to the MsrB Met sulfoxide reductase family.</text>
</comment>
<dbReference type="GO" id="GO:0030091">
    <property type="term" value="P:protein repair"/>
    <property type="evidence" value="ECO:0007669"/>
    <property type="project" value="InterPro"/>
</dbReference>
<dbReference type="GO" id="GO:0008113">
    <property type="term" value="F:peptide-methionine (S)-S-oxide reductase activity"/>
    <property type="evidence" value="ECO:0007669"/>
    <property type="project" value="UniProtKB-UniRule"/>
</dbReference>
<reference evidence="13" key="1">
    <citation type="submission" date="2016-10" db="EMBL/GenBank/DDBJ databases">
        <authorList>
            <person name="Varghese N."/>
        </authorList>
    </citation>
    <scope>NUCLEOTIDE SEQUENCE [LARGE SCALE GENOMIC DNA]</scope>
    <source>
        <strain evidence="13">DSM 20406</strain>
    </source>
</reference>
<organism evidence="12 13">
    <name type="scientific">Sharpea azabuensis</name>
    <dbReference type="NCBI Taxonomy" id="322505"/>
    <lineage>
        <taxon>Bacteria</taxon>
        <taxon>Bacillati</taxon>
        <taxon>Bacillota</taxon>
        <taxon>Erysipelotrichia</taxon>
        <taxon>Erysipelotrichales</taxon>
        <taxon>Coprobacillaceae</taxon>
        <taxon>Sharpea</taxon>
    </lineage>
</organism>
<evidence type="ECO:0000256" key="8">
    <source>
        <dbReference type="ARBA" id="ARBA00048782"/>
    </source>
</evidence>
<dbReference type="Proteomes" id="UP000183028">
    <property type="component" value="Unassembled WGS sequence"/>
</dbReference>
<dbReference type="GO" id="GO:0005737">
    <property type="term" value="C:cytoplasm"/>
    <property type="evidence" value="ECO:0007669"/>
    <property type="project" value="TreeGrafter"/>
</dbReference>
<dbReference type="EC" id="1.8.4.12" evidence="9"/>
<dbReference type="HAMAP" id="MF_01400">
    <property type="entry name" value="MsrB"/>
    <property type="match status" value="1"/>
</dbReference>
<evidence type="ECO:0000256" key="6">
    <source>
        <dbReference type="ARBA" id="ARBA00047806"/>
    </source>
</evidence>
<evidence type="ECO:0000256" key="10">
    <source>
        <dbReference type="HAMAP-Rule" id="MF_01401"/>
    </source>
</evidence>
<dbReference type="PANTHER" id="PTHR10173:SF59">
    <property type="entry name" value="PEPTIDE METHIONINE SULFOXIDE REDUCTASE MSRA_MSRB"/>
    <property type="match status" value="1"/>
</dbReference>
<comment type="similarity">
    <text evidence="10">Belongs to the MsrA Met sulfoxide reductase family.</text>
</comment>
<dbReference type="EC" id="1.8.4.11" evidence="10"/>
<comment type="catalytic activity">
    <reaction evidence="8 10">
        <text>[thioredoxin]-disulfide + L-methionine + H2O = L-methionine (S)-S-oxide + [thioredoxin]-dithiol</text>
        <dbReference type="Rhea" id="RHEA:19993"/>
        <dbReference type="Rhea" id="RHEA-COMP:10698"/>
        <dbReference type="Rhea" id="RHEA-COMP:10700"/>
        <dbReference type="ChEBI" id="CHEBI:15377"/>
        <dbReference type="ChEBI" id="CHEBI:29950"/>
        <dbReference type="ChEBI" id="CHEBI:50058"/>
        <dbReference type="ChEBI" id="CHEBI:57844"/>
        <dbReference type="ChEBI" id="CHEBI:58772"/>
        <dbReference type="EC" id="1.8.4.11"/>
    </reaction>
</comment>
<comment type="catalytic activity">
    <reaction evidence="7 9">
        <text>L-methionyl-[protein] + [thioredoxin]-disulfide + H2O = L-methionyl-(R)-S-oxide-[protein] + [thioredoxin]-dithiol</text>
        <dbReference type="Rhea" id="RHEA:24164"/>
        <dbReference type="Rhea" id="RHEA-COMP:10698"/>
        <dbReference type="Rhea" id="RHEA-COMP:10700"/>
        <dbReference type="Rhea" id="RHEA-COMP:12313"/>
        <dbReference type="Rhea" id="RHEA-COMP:12314"/>
        <dbReference type="ChEBI" id="CHEBI:15377"/>
        <dbReference type="ChEBI" id="CHEBI:16044"/>
        <dbReference type="ChEBI" id="CHEBI:29950"/>
        <dbReference type="ChEBI" id="CHEBI:45764"/>
        <dbReference type="ChEBI" id="CHEBI:50058"/>
        <dbReference type="EC" id="1.8.4.12"/>
    </reaction>
</comment>
<feature type="domain" description="MsrB" evidence="11">
    <location>
        <begin position="172"/>
        <end position="295"/>
    </location>
</feature>
<dbReference type="InterPro" id="IPR011057">
    <property type="entry name" value="Mss4-like_sf"/>
</dbReference>
<dbReference type="InterPro" id="IPR028427">
    <property type="entry name" value="Met_Sox_Rdtase_MsrB"/>
</dbReference>
<dbReference type="PANTHER" id="PTHR10173">
    <property type="entry name" value="METHIONINE SULFOXIDE REDUCTASE"/>
    <property type="match status" value="1"/>
</dbReference>
<dbReference type="SUPFAM" id="SSF55068">
    <property type="entry name" value="Peptide methionine sulfoxide reductase"/>
    <property type="match status" value="1"/>
</dbReference>
<keyword evidence="4" id="KW-0511">Multifunctional enzyme</keyword>
<evidence type="ECO:0000256" key="9">
    <source>
        <dbReference type="HAMAP-Rule" id="MF_01400"/>
    </source>
</evidence>
<sequence length="311" mass="35599">MKTIYLAGGCFWGVQKYFDQFDGVISTEVGYANGPEEAPSYEEVCRSSGHAETVKVEYDESKITLTELLKYYFLVVDPTSVNKQGNDVGIQYRTGIYYTTENQLLEAQKVYQAEEQNVGQKLKVELEPLRNFYSAEQYHQKYLKKNPSGYCHIPQKMFNLGKSNSKSKKESPEELEERIGKLAYEVTQHSATERAFTGKYDHFFEKGLYVDVVSGEPLFTSKDKYDSGCGWPAFTKPIKEETLKNKMDFSHLMIRTEVRSAGANSHLGHVFKDGPKDKGGLRYCINSAALRFIPYDDMEKEGYGEYKKYID</sequence>
<dbReference type="FunFam" id="2.170.150.20:FF:000003">
    <property type="entry name" value="Peptide methionine sulfoxide reductase MsrB"/>
    <property type="match status" value="1"/>
</dbReference>
<protein>
    <recommendedName>
        <fullName evidence="9 10">Multifunctional fusion protein</fullName>
    </recommendedName>
    <domain>
        <recommendedName>
            <fullName evidence="10">Peptide methionine sulfoxide reductase MsrA</fullName>
            <shortName evidence="10">Protein-methionine-S-oxide reductase</shortName>
            <ecNumber evidence="10">1.8.4.11</ecNumber>
        </recommendedName>
        <alternativeName>
            <fullName evidence="10">Peptide-methionine (S)-S-oxide reductase</fullName>
            <shortName evidence="10">Peptide Met(O) reductase</shortName>
        </alternativeName>
    </domain>
    <domain>
        <recommendedName>
            <fullName evidence="9">Peptide methionine sulfoxide reductase MsrB</fullName>
            <ecNumber evidence="9">1.8.4.12</ecNumber>
        </recommendedName>
        <alternativeName>
            <fullName evidence="9">Peptide-methionine (R)-S-oxide reductase</fullName>
        </alternativeName>
    </domain>
</protein>
<feature type="active site" evidence="10">
    <location>
        <position position="10"/>
    </location>
</feature>
<accession>A0A1H6QFJ2</accession>
<dbReference type="NCBIfam" id="TIGR00401">
    <property type="entry name" value="msrA"/>
    <property type="match status" value="1"/>
</dbReference>
<evidence type="ECO:0000256" key="2">
    <source>
        <dbReference type="ARBA" id="ARBA00011017"/>
    </source>
</evidence>
<evidence type="ECO:0000259" key="11">
    <source>
        <dbReference type="PROSITE" id="PS51790"/>
    </source>
</evidence>
<dbReference type="SUPFAM" id="SSF51316">
    <property type="entry name" value="Mss4-like"/>
    <property type="match status" value="1"/>
</dbReference>
<evidence type="ECO:0000256" key="4">
    <source>
        <dbReference type="ARBA" id="ARBA00023268"/>
    </source>
</evidence>
<gene>
    <name evidence="10" type="primary">msrA</name>
    <name evidence="9" type="synonym">msrB</name>
    <name evidence="12" type="ORF">SAMN04487834_100373</name>
</gene>
<dbReference type="AlphaFoldDB" id="A0A1H6QFJ2"/>
<evidence type="ECO:0000256" key="5">
    <source>
        <dbReference type="ARBA" id="ARBA00024679"/>
    </source>
</evidence>
<keyword evidence="3 9" id="KW-0560">Oxidoreductase</keyword>
<comment type="similarity">
    <text evidence="1">In the C-terminal section; belongs to the MsrB Met sulfoxide reductase family.</text>
</comment>
<dbReference type="OrthoDB" id="4174719at2"/>
<evidence type="ECO:0000313" key="12">
    <source>
        <dbReference type="EMBL" id="SEI42438.1"/>
    </source>
</evidence>
<dbReference type="GO" id="GO:0033744">
    <property type="term" value="F:L-methionine:thioredoxin-disulfide S-oxidoreductase activity"/>
    <property type="evidence" value="ECO:0007669"/>
    <property type="project" value="RHEA"/>
</dbReference>
<dbReference type="HAMAP" id="MF_01401">
    <property type="entry name" value="MsrA"/>
    <property type="match status" value="1"/>
</dbReference>
<dbReference type="Gene3D" id="2.170.150.20">
    <property type="entry name" value="Peptide methionine sulfoxide reductase"/>
    <property type="match status" value="1"/>
</dbReference>
<dbReference type="GO" id="GO:0006979">
    <property type="term" value="P:response to oxidative stress"/>
    <property type="evidence" value="ECO:0007669"/>
    <property type="project" value="InterPro"/>
</dbReference>
<dbReference type="InterPro" id="IPR002569">
    <property type="entry name" value="Met_Sox_Rdtase_MsrA_dom"/>
</dbReference>
<dbReference type="STRING" id="322505.SAMN04487836_11710"/>
<dbReference type="NCBIfam" id="TIGR00357">
    <property type="entry name" value="peptide-methionine (R)-S-oxide reductase MsrB"/>
    <property type="match status" value="1"/>
</dbReference>
<evidence type="ECO:0000256" key="3">
    <source>
        <dbReference type="ARBA" id="ARBA00023002"/>
    </source>
</evidence>
<name>A0A1H6QFJ2_9FIRM</name>
<dbReference type="eggNOG" id="COG0225">
    <property type="taxonomic scope" value="Bacteria"/>
</dbReference>
<comment type="function">
    <text evidence="5 10">Has an important function as a repair enzyme for proteins that have been inactivated by oxidation. Catalyzes the reversible oxidation-reduction of methionine sulfoxide in proteins to methionine.</text>
</comment>
<comment type="catalytic activity">
    <reaction evidence="6 10">
        <text>L-methionyl-[protein] + [thioredoxin]-disulfide + H2O = L-methionyl-(S)-S-oxide-[protein] + [thioredoxin]-dithiol</text>
        <dbReference type="Rhea" id="RHEA:14217"/>
        <dbReference type="Rhea" id="RHEA-COMP:10698"/>
        <dbReference type="Rhea" id="RHEA-COMP:10700"/>
        <dbReference type="Rhea" id="RHEA-COMP:12313"/>
        <dbReference type="Rhea" id="RHEA-COMP:12315"/>
        <dbReference type="ChEBI" id="CHEBI:15377"/>
        <dbReference type="ChEBI" id="CHEBI:16044"/>
        <dbReference type="ChEBI" id="CHEBI:29950"/>
        <dbReference type="ChEBI" id="CHEBI:44120"/>
        <dbReference type="ChEBI" id="CHEBI:50058"/>
        <dbReference type="EC" id="1.8.4.11"/>
    </reaction>
</comment>
<dbReference type="EMBL" id="FNYK01000003">
    <property type="protein sequence ID" value="SEI42438.1"/>
    <property type="molecule type" value="Genomic_DNA"/>
</dbReference>
<feature type="active site" description="Nucleophile" evidence="9">
    <location>
        <position position="284"/>
    </location>
</feature>
<dbReference type="Pfam" id="PF01625">
    <property type="entry name" value="PMSR"/>
    <property type="match status" value="1"/>
</dbReference>
<dbReference type="GO" id="GO:0033743">
    <property type="term" value="F:peptide-methionine (R)-S-oxide reductase activity"/>
    <property type="evidence" value="ECO:0007669"/>
    <property type="project" value="UniProtKB-UniRule"/>
</dbReference>
<proteinExistence type="inferred from homology"/>
<dbReference type="InterPro" id="IPR002579">
    <property type="entry name" value="Met_Sox_Rdtase_MsrB_dom"/>
</dbReference>